<reference evidence="4" key="1">
    <citation type="journal article" date="2019" name="Int. J. Syst. Evol. Microbiol.">
        <title>The Global Catalogue of Microorganisms (GCM) 10K type strain sequencing project: providing services to taxonomists for standard genome sequencing and annotation.</title>
        <authorList>
            <consortium name="The Broad Institute Genomics Platform"/>
            <consortium name="The Broad Institute Genome Sequencing Center for Infectious Disease"/>
            <person name="Wu L."/>
            <person name="Ma J."/>
        </authorList>
    </citation>
    <scope>NUCLEOTIDE SEQUENCE [LARGE SCALE GENOMIC DNA]</scope>
    <source>
        <strain evidence="4">NBRC 108723</strain>
    </source>
</reference>
<evidence type="ECO:0000256" key="1">
    <source>
        <dbReference type="SAM" id="SignalP"/>
    </source>
</evidence>
<keyword evidence="4" id="KW-1185">Reference proteome</keyword>
<protein>
    <submittedName>
        <fullName evidence="3">Peptidase</fullName>
    </submittedName>
</protein>
<sequence length="637" mass="71384">MMKKFSSTIALIGALVAIPLTWQPSFAATTQSPIYQLEDKPVLGRIENVYFSDIPELSEVPFAGKIDTGADSTSIHAENIHLYSNNPKFKKFKDDQLMWAVFGDLIGTNGTWDAEKFAAASWDQNSFDAYQVHVTFTMPNPKTGDGITVDKKLEKLSIIRSRTSQAPILRPAVKLPLTIANRKVDTLVNLTDRSHFSVPVLIGKTYLDNNAWVLAGYDYLQELPNARMIGKKDLVTVSDIPYKTSISTTARYTSAHALDIQVDKKNKQVSFVVEGKNKQRQAMTLPLVRMLKTSSGERPLVYLPVKIDASHSQSWLVYLRDRSKFSSQIRIGKDLASQYFVVDTDKENLLHTEQSFKNALKSDPLVISATESVTLNNITLPAYPTFAVKTPLLRVESFELAEKGQTETVTFYLPTGMGKAEKITRPVLKKLKVGDSVRPVVESDIQLGNQGKQSIRFALDILDKEKQQQPFFALGHDLAKGGVLLNTRSENLLDKYPLFKAGHIEVAQVEGMSFPVKLDTGADVSSMNAKNIKQFKNNGRDMVSFTYENDIGMSQKFTKPVVDVMRIKAKKGEQANVRPVVEMQVKLGNLEKKVRVNLQDRSRFHYSMILGKNFLKHGVMVSSETNYIVTDKPDYEK</sequence>
<feature type="domain" description="Retropepsin-like aspartic endopeptidase" evidence="2">
    <location>
        <begin position="506"/>
        <end position="630"/>
    </location>
</feature>
<organism evidence="3 4">
    <name type="scientific">Vibrio zhanjiangensis</name>
    <dbReference type="NCBI Taxonomy" id="1046128"/>
    <lineage>
        <taxon>Bacteria</taxon>
        <taxon>Pseudomonadati</taxon>
        <taxon>Pseudomonadota</taxon>
        <taxon>Gammaproteobacteria</taxon>
        <taxon>Vibrionales</taxon>
        <taxon>Vibrionaceae</taxon>
        <taxon>Vibrio</taxon>
    </lineage>
</organism>
<comment type="caution">
    <text evidence="3">The sequence shown here is derived from an EMBL/GenBank/DDBJ whole genome shotgun (WGS) entry which is preliminary data.</text>
</comment>
<evidence type="ECO:0000313" key="4">
    <source>
        <dbReference type="Proteomes" id="UP001157138"/>
    </source>
</evidence>
<evidence type="ECO:0000259" key="2">
    <source>
        <dbReference type="Pfam" id="PF05618"/>
    </source>
</evidence>
<feature type="signal peptide" evidence="1">
    <location>
        <begin position="1"/>
        <end position="27"/>
    </location>
</feature>
<evidence type="ECO:0000313" key="3">
    <source>
        <dbReference type="EMBL" id="GLT20388.1"/>
    </source>
</evidence>
<dbReference type="Pfam" id="PF05618">
    <property type="entry name" value="Zn_protease"/>
    <property type="match status" value="1"/>
</dbReference>
<proteinExistence type="predicted"/>
<dbReference type="PANTHER" id="PTHR38037:SF2">
    <property type="entry name" value="ATP-DEPENDENT ZINC PROTEASE DOMAIN-CONTAINING PROTEIN-RELATED"/>
    <property type="match status" value="1"/>
</dbReference>
<dbReference type="SUPFAM" id="SSF50630">
    <property type="entry name" value="Acid proteases"/>
    <property type="match status" value="4"/>
</dbReference>
<dbReference type="EMBL" id="BSPW01000108">
    <property type="protein sequence ID" value="GLT20388.1"/>
    <property type="molecule type" value="Genomic_DNA"/>
</dbReference>
<gene>
    <name evidence="3" type="ORF">GCM10007938_41720</name>
</gene>
<dbReference type="Proteomes" id="UP001157138">
    <property type="component" value="Unassembled WGS sequence"/>
</dbReference>
<dbReference type="InterPro" id="IPR021109">
    <property type="entry name" value="Peptidase_aspartic_dom_sf"/>
</dbReference>
<accession>A0ABQ6F4D2</accession>
<name>A0ABQ6F4D2_9VIBR</name>
<dbReference type="Gene3D" id="2.40.70.10">
    <property type="entry name" value="Acid Proteases"/>
    <property type="match status" value="4"/>
</dbReference>
<dbReference type="InterPro" id="IPR008503">
    <property type="entry name" value="Asp_endopeptidase"/>
</dbReference>
<dbReference type="PANTHER" id="PTHR38037">
    <property type="entry name" value="ZN_PROTEASE DOMAIN-CONTAINING PROTEIN"/>
    <property type="match status" value="1"/>
</dbReference>
<keyword evidence="1" id="KW-0732">Signal</keyword>
<feature type="chain" id="PRO_5045710044" evidence="1">
    <location>
        <begin position="28"/>
        <end position="637"/>
    </location>
</feature>